<dbReference type="PANTHER" id="PTHR41521">
    <property type="match status" value="1"/>
</dbReference>
<dbReference type="SUPFAM" id="SSF54909">
    <property type="entry name" value="Dimeric alpha+beta barrel"/>
    <property type="match status" value="1"/>
</dbReference>
<accession>A0A1S7U8R8</accession>
<keyword evidence="3" id="KW-1185">Reference proteome</keyword>
<gene>
    <name evidence="2" type="ORF">AGR7A_pAt20182</name>
</gene>
<dbReference type="InterPro" id="IPR011008">
    <property type="entry name" value="Dimeric_a/b-barrel"/>
</dbReference>
<proteinExistence type="predicted"/>
<evidence type="ECO:0000313" key="3">
    <source>
        <dbReference type="Proteomes" id="UP000192140"/>
    </source>
</evidence>
<dbReference type="EMBL" id="FCNP01000049">
    <property type="protein sequence ID" value="CVI63316.1"/>
    <property type="molecule type" value="Genomic_DNA"/>
</dbReference>
<dbReference type="Proteomes" id="UP000192140">
    <property type="component" value="Unassembled WGS sequence"/>
</dbReference>
<comment type="caution">
    <text evidence="2">The sequence shown here is derived from an EMBL/GenBank/DDBJ whole genome shotgun (WGS) entry which is preliminary data.</text>
</comment>
<dbReference type="RefSeq" id="WP_080855135.1">
    <property type="nucleotide sequence ID" value="NZ_LT009777.1"/>
</dbReference>
<feature type="domain" description="DUF1330" evidence="1">
    <location>
        <begin position="3"/>
        <end position="95"/>
    </location>
</feature>
<evidence type="ECO:0000259" key="1">
    <source>
        <dbReference type="Pfam" id="PF07045"/>
    </source>
</evidence>
<dbReference type="AlphaFoldDB" id="A0A1S7U8R8"/>
<name>A0A1S7U8R8_9HYPH</name>
<dbReference type="Pfam" id="PF07045">
    <property type="entry name" value="DUF1330"/>
    <property type="match status" value="1"/>
</dbReference>
<organism evidence="2 3">
    <name type="scientific">Agrobacterium deltaense NCPPB 1641</name>
    <dbReference type="NCBI Taxonomy" id="1183425"/>
    <lineage>
        <taxon>Bacteria</taxon>
        <taxon>Pseudomonadati</taxon>
        <taxon>Pseudomonadota</taxon>
        <taxon>Alphaproteobacteria</taxon>
        <taxon>Hyphomicrobiales</taxon>
        <taxon>Rhizobiaceae</taxon>
        <taxon>Rhizobium/Agrobacterium group</taxon>
        <taxon>Agrobacterium</taxon>
    </lineage>
</organism>
<dbReference type="PANTHER" id="PTHR41521:SF4">
    <property type="entry name" value="BLR0684 PROTEIN"/>
    <property type="match status" value="1"/>
</dbReference>
<evidence type="ECO:0000313" key="2">
    <source>
        <dbReference type="EMBL" id="CVI63316.1"/>
    </source>
</evidence>
<reference evidence="2" key="1">
    <citation type="submission" date="2016-01" db="EMBL/GenBank/DDBJ databases">
        <authorList>
            <person name="Regsiter A."/>
            <person name="william w."/>
        </authorList>
    </citation>
    <scope>NUCLEOTIDE SEQUENCE</scope>
    <source>
        <strain evidence="2">NCPPB 1641</strain>
    </source>
</reference>
<dbReference type="InterPro" id="IPR010753">
    <property type="entry name" value="DUF1330"/>
</dbReference>
<dbReference type="Gene3D" id="3.30.70.100">
    <property type="match status" value="1"/>
</dbReference>
<sequence>MAKGYWIGMVDVDDPEAYKAYVAETANTYKKYGARFVVRGGTATTVEGKARSRIVVVEFADYETALVARNSPEYAKAKALRENISQADVVVVEGYDGPQPNDN</sequence>
<protein>
    <recommendedName>
        <fullName evidence="1">DUF1330 domain-containing protein</fullName>
    </recommendedName>
</protein>